<evidence type="ECO:0000256" key="2">
    <source>
        <dbReference type="ARBA" id="ARBA00023027"/>
    </source>
</evidence>
<dbReference type="Pfam" id="PF02826">
    <property type="entry name" value="2-Hacid_dh_C"/>
    <property type="match status" value="1"/>
</dbReference>
<keyword evidence="1" id="KW-0560">Oxidoreductase</keyword>
<name>A0A7M1SRR1_9MICO</name>
<dbReference type="RefSeq" id="WP_193496495.1">
    <property type="nucleotide sequence ID" value="NZ_CP063169.1"/>
</dbReference>
<gene>
    <name evidence="4" type="ORF">IM660_14355</name>
</gene>
<dbReference type="Gene3D" id="3.40.50.720">
    <property type="entry name" value="NAD(P)-binding Rossmann-like Domain"/>
    <property type="match status" value="2"/>
</dbReference>
<dbReference type="GO" id="GO:0005829">
    <property type="term" value="C:cytosol"/>
    <property type="evidence" value="ECO:0007669"/>
    <property type="project" value="TreeGrafter"/>
</dbReference>
<dbReference type="Proteomes" id="UP000593758">
    <property type="component" value="Chromosome"/>
</dbReference>
<organism evidence="4 5">
    <name type="scientific">Ruania alkalisoli</name>
    <dbReference type="NCBI Taxonomy" id="2779775"/>
    <lineage>
        <taxon>Bacteria</taxon>
        <taxon>Bacillati</taxon>
        <taxon>Actinomycetota</taxon>
        <taxon>Actinomycetes</taxon>
        <taxon>Micrococcales</taxon>
        <taxon>Ruaniaceae</taxon>
        <taxon>Ruania</taxon>
    </lineage>
</organism>
<dbReference type="AlphaFoldDB" id="A0A7M1SRR1"/>
<evidence type="ECO:0000313" key="4">
    <source>
        <dbReference type="EMBL" id="QOR69827.1"/>
    </source>
</evidence>
<keyword evidence="5" id="KW-1185">Reference proteome</keyword>
<dbReference type="EMBL" id="CP063169">
    <property type="protein sequence ID" value="QOR69827.1"/>
    <property type="molecule type" value="Genomic_DNA"/>
</dbReference>
<accession>A0A7M1SRR1</accession>
<dbReference type="GO" id="GO:0016618">
    <property type="term" value="F:hydroxypyruvate reductase [NAD(P)H] activity"/>
    <property type="evidence" value="ECO:0007669"/>
    <property type="project" value="TreeGrafter"/>
</dbReference>
<dbReference type="GO" id="GO:0051287">
    <property type="term" value="F:NAD binding"/>
    <property type="evidence" value="ECO:0007669"/>
    <property type="project" value="InterPro"/>
</dbReference>
<feature type="domain" description="D-isomer specific 2-hydroxyacid dehydrogenase NAD-binding" evidence="3">
    <location>
        <begin position="111"/>
        <end position="288"/>
    </location>
</feature>
<dbReference type="InterPro" id="IPR036291">
    <property type="entry name" value="NAD(P)-bd_dom_sf"/>
</dbReference>
<dbReference type="KEGG" id="halt:IM660_14355"/>
<dbReference type="PANTHER" id="PTHR10996">
    <property type="entry name" value="2-HYDROXYACID DEHYDROGENASE-RELATED"/>
    <property type="match status" value="1"/>
</dbReference>
<protein>
    <submittedName>
        <fullName evidence="4">Hydroxyacid dehydrogenase</fullName>
    </submittedName>
</protein>
<dbReference type="CDD" id="cd12167">
    <property type="entry name" value="2-Hacid_dh_8"/>
    <property type="match status" value="1"/>
</dbReference>
<evidence type="ECO:0000313" key="5">
    <source>
        <dbReference type="Proteomes" id="UP000593758"/>
    </source>
</evidence>
<dbReference type="SUPFAM" id="SSF51735">
    <property type="entry name" value="NAD(P)-binding Rossmann-fold domains"/>
    <property type="match status" value="1"/>
</dbReference>
<keyword evidence="2" id="KW-0520">NAD</keyword>
<sequence>MTRIDLSATPGLLELLFTEGQLEELRSLGELHLHLDPAHLATELAGSTLDVVVTTWATPPVREWTGGRAPKLLAHTGGTVRPLFGDDGVPAGCFVVQASAAMADGVAELALAMCLVLLRRLHTFDRALHGAEGWSAVADVHGRELAHQRIGIVGASRTGRAFIRMLAGVGALKIRVYDPYLTMAEAARLGVGKSDLIELLEWTDVLVLHAPVTPETTGMIGPDEFALLRDGAVVVNTARAALMDEAALVAEARSGRLHFGLDVFHHEPLPVNSPLLALNNVYIAPHRGAATVEARHQQGQIVLDEIARFQKGHPLHHPVTPELYHQLS</sequence>
<proteinExistence type="predicted"/>
<evidence type="ECO:0000256" key="1">
    <source>
        <dbReference type="ARBA" id="ARBA00023002"/>
    </source>
</evidence>
<dbReference type="InterPro" id="IPR006140">
    <property type="entry name" value="D-isomer_DH_NAD-bd"/>
</dbReference>
<evidence type="ECO:0000259" key="3">
    <source>
        <dbReference type="Pfam" id="PF02826"/>
    </source>
</evidence>
<dbReference type="InterPro" id="IPR050223">
    <property type="entry name" value="D-isomer_2-hydroxyacid_DH"/>
</dbReference>
<reference evidence="4 5" key="1">
    <citation type="submission" date="2020-10" db="EMBL/GenBank/DDBJ databases">
        <title>Haloactinobacterium sp. RN3S43, a bacterium isolated from saline soil.</title>
        <authorList>
            <person name="Sun J.-Q."/>
        </authorList>
    </citation>
    <scope>NUCLEOTIDE SEQUENCE [LARGE SCALE GENOMIC DNA]</scope>
    <source>
        <strain evidence="4 5">RN3S43</strain>
    </source>
</reference>
<dbReference type="PANTHER" id="PTHR10996:SF178">
    <property type="entry name" value="2-HYDROXYACID DEHYDROGENASE YGL185C-RELATED"/>
    <property type="match status" value="1"/>
</dbReference>
<dbReference type="GO" id="GO:0030267">
    <property type="term" value="F:glyoxylate reductase (NADPH) activity"/>
    <property type="evidence" value="ECO:0007669"/>
    <property type="project" value="TreeGrafter"/>
</dbReference>